<evidence type="ECO:0000259" key="4">
    <source>
        <dbReference type="PROSITE" id="PS50103"/>
    </source>
</evidence>
<dbReference type="InterPro" id="IPR011990">
    <property type="entry name" value="TPR-like_helical_dom_sf"/>
</dbReference>
<gene>
    <name evidence="5" type="ORF">OBBRIDRAFT_485017</name>
</gene>
<feature type="compositionally biased region" description="Low complexity" evidence="3">
    <location>
        <begin position="61"/>
        <end position="70"/>
    </location>
</feature>
<keyword evidence="1" id="KW-0802">TPR repeat</keyword>
<organism evidence="5 6">
    <name type="scientific">Obba rivulosa</name>
    <dbReference type="NCBI Taxonomy" id="1052685"/>
    <lineage>
        <taxon>Eukaryota</taxon>
        <taxon>Fungi</taxon>
        <taxon>Dikarya</taxon>
        <taxon>Basidiomycota</taxon>
        <taxon>Agaricomycotina</taxon>
        <taxon>Agaricomycetes</taxon>
        <taxon>Polyporales</taxon>
        <taxon>Gelatoporiaceae</taxon>
        <taxon>Obba</taxon>
    </lineage>
</organism>
<evidence type="ECO:0000313" key="5">
    <source>
        <dbReference type="EMBL" id="OCH91986.1"/>
    </source>
</evidence>
<dbReference type="InterPro" id="IPR019734">
    <property type="entry name" value="TPR_rpt"/>
</dbReference>
<dbReference type="PROSITE" id="PS50103">
    <property type="entry name" value="ZF_C3H1"/>
    <property type="match status" value="1"/>
</dbReference>
<name>A0A8E2AWR3_9APHY</name>
<dbReference type="SUPFAM" id="SSF48452">
    <property type="entry name" value="TPR-like"/>
    <property type="match status" value="1"/>
</dbReference>
<dbReference type="OrthoDB" id="245563at2759"/>
<dbReference type="Gene3D" id="3.30.1370.210">
    <property type="match status" value="1"/>
</dbReference>
<keyword evidence="2" id="KW-0479">Metal-binding</keyword>
<dbReference type="AlphaFoldDB" id="A0A8E2AWR3"/>
<dbReference type="Gene3D" id="1.25.40.10">
    <property type="entry name" value="Tetratricopeptide repeat domain"/>
    <property type="match status" value="1"/>
</dbReference>
<keyword evidence="2" id="KW-0863">Zinc-finger</keyword>
<protein>
    <recommendedName>
        <fullName evidence="4">C3H1-type domain-containing protein</fullName>
    </recommendedName>
</protein>
<evidence type="ECO:0000256" key="3">
    <source>
        <dbReference type="SAM" id="MobiDB-lite"/>
    </source>
</evidence>
<accession>A0A8E2AWR3</accession>
<feature type="zinc finger region" description="C3H1-type" evidence="2">
    <location>
        <begin position="503"/>
        <end position="530"/>
    </location>
</feature>
<keyword evidence="6" id="KW-1185">Reference proteome</keyword>
<evidence type="ECO:0000256" key="2">
    <source>
        <dbReference type="PROSITE-ProRule" id="PRU00723"/>
    </source>
</evidence>
<sequence length="683" mass="76666">MDFSQISNLNFTPDLPPLPPLPNFSVSTSEGTLDVDLPQPSPQPSPSRRSRKRARQKAKQSQKTQASAKPRVMVLSLGNSMSFLKSMYHQLFLGLHKNATVTEVSSAQTAEDALTTPSPPSAVLIIDSGITTAEHSGILSRLIGYAHAGGRVVLGGQFAGDFDYREGPTFWRKWGVSWQLGSYYVTSFELNYQGVPAPLDAHALDQQCHFKATFIRGHHSRDAVYTLALHAPMPPNVAKQLGSCFESPAVWTKIGKGYLGFCGAANTEASTIRLLIEMCGVRLQPGDLGPERHLASVEIGPVTSYVRSVYETVPEQKNESKGKMSLRPGSREAQVAVRAVVRERTALQKRAKGEEYKETGNKMFKIGEYGFAADMYREAAREHAPKPVYLANLAAALLKLERWDLAESAADRALRGDPANLKARYRRGLARKGMGRYLDAIKDFRCVLQHEPSAADAQRELVATLALLTGPVERAGEEDPPFDRSCEWEVATQSDTEDYRHCPPSNRPCRAYNHEGCTHRAACPYVHAPDWRSTRDRSGRNVCLWWLLGGEPCPWDEFYKDGCPYAHDETHLPNPWWSKEYRLFVLRTQFYKLDPDAVEEIDRLFWQNFVMSWRADLWETEDWVPETELEPGAHVPVPEAAPVQHGFGFDNMQDTGSVRPIDAIWANWKAEIQPYLDKYAPYR</sequence>
<reference evidence="5 6" key="1">
    <citation type="submission" date="2016-07" db="EMBL/GenBank/DDBJ databases">
        <title>Draft genome of the white-rot fungus Obba rivulosa 3A-2.</title>
        <authorList>
            <consortium name="DOE Joint Genome Institute"/>
            <person name="Miettinen O."/>
            <person name="Riley R."/>
            <person name="Acob R."/>
            <person name="Barry K."/>
            <person name="Cullen D."/>
            <person name="De Vries R."/>
            <person name="Hainaut M."/>
            <person name="Hatakka A."/>
            <person name="Henrissat B."/>
            <person name="Hilden K."/>
            <person name="Kuo R."/>
            <person name="Labutti K."/>
            <person name="Lipzen A."/>
            <person name="Makela M.R."/>
            <person name="Sandor L."/>
            <person name="Spatafora J.W."/>
            <person name="Grigoriev I.V."/>
            <person name="Hibbett D.S."/>
        </authorList>
    </citation>
    <scope>NUCLEOTIDE SEQUENCE [LARGE SCALE GENOMIC DNA]</scope>
    <source>
        <strain evidence="5 6">3A-2</strain>
    </source>
</reference>
<dbReference type="PANTHER" id="PTHR46423:SF1">
    <property type="entry name" value="RNA POLYMERASE II-ASSOCIATED PROTEIN 3"/>
    <property type="match status" value="1"/>
</dbReference>
<feature type="domain" description="C3H1-type" evidence="4">
    <location>
        <begin position="503"/>
        <end position="530"/>
    </location>
</feature>
<feature type="compositionally biased region" description="Basic residues" evidence="3">
    <location>
        <begin position="48"/>
        <end position="60"/>
    </location>
</feature>
<dbReference type="EMBL" id="KV722376">
    <property type="protein sequence ID" value="OCH91986.1"/>
    <property type="molecule type" value="Genomic_DNA"/>
</dbReference>
<dbReference type="GO" id="GO:0008270">
    <property type="term" value="F:zinc ion binding"/>
    <property type="evidence" value="ECO:0007669"/>
    <property type="project" value="UniProtKB-KW"/>
</dbReference>
<evidence type="ECO:0000313" key="6">
    <source>
        <dbReference type="Proteomes" id="UP000250043"/>
    </source>
</evidence>
<dbReference type="SMART" id="SM00028">
    <property type="entry name" value="TPR"/>
    <property type="match status" value="2"/>
</dbReference>
<dbReference type="Proteomes" id="UP000250043">
    <property type="component" value="Unassembled WGS sequence"/>
</dbReference>
<dbReference type="InterPro" id="IPR000571">
    <property type="entry name" value="Znf_CCCH"/>
</dbReference>
<keyword evidence="2" id="KW-0862">Zinc</keyword>
<evidence type="ECO:0000256" key="1">
    <source>
        <dbReference type="ARBA" id="ARBA00022803"/>
    </source>
</evidence>
<feature type="region of interest" description="Disordered" evidence="3">
    <location>
        <begin position="1"/>
        <end position="71"/>
    </location>
</feature>
<feature type="compositionally biased region" description="Polar residues" evidence="3">
    <location>
        <begin position="1"/>
        <end position="11"/>
    </location>
</feature>
<dbReference type="InterPro" id="IPR051966">
    <property type="entry name" value="RPAP3"/>
</dbReference>
<dbReference type="GO" id="GO:0101031">
    <property type="term" value="C:protein folding chaperone complex"/>
    <property type="evidence" value="ECO:0007669"/>
    <property type="project" value="TreeGrafter"/>
</dbReference>
<dbReference type="PANTHER" id="PTHR46423">
    <property type="entry name" value="RNA POLYMERASE II-ASSOCIATED PROTEIN 3"/>
    <property type="match status" value="1"/>
</dbReference>
<proteinExistence type="predicted"/>